<sequence length="131" mass="13958">MAYAGRIPGSGVRNEHAARNGEPRLRGFADKRARDSARAFLCTPARFYLPPALLAPLLPPPLRSPASPSSLATRTHHSLKGSRHFPGRVALLSASGSLATRGSPRLSPPPPDNRTLGPRGDHSLYGSNDVH</sequence>
<evidence type="ECO:0000313" key="3">
    <source>
        <dbReference type="Proteomes" id="UP000016930"/>
    </source>
</evidence>
<organism evidence="2 3">
    <name type="scientific">Ceriporiopsis subvermispora (strain B)</name>
    <name type="common">White-rot fungus</name>
    <name type="synonym">Gelatoporia subvermispora</name>
    <dbReference type="NCBI Taxonomy" id="914234"/>
    <lineage>
        <taxon>Eukaryota</taxon>
        <taxon>Fungi</taxon>
        <taxon>Dikarya</taxon>
        <taxon>Basidiomycota</taxon>
        <taxon>Agaricomycotina</taxon>
        <taxon>Agaricomycetes</taxon>
        <taxon>Polyporales</taxon>
        <taxon>Gelatoporiaceae</taxon>
        <taxon>Gelatoporia</taxon>
    </lineage>
</organism>
<feature type="compositionally biased region" description="Basic and acidic residues" evidence="1">
    <location>
        <begin position="13"/>
        <end position="30"/>
    </location>
</feature>
<protein>
    <submittedName>
        <fullName evidence="2">Uncharacterized protein</fullName>
    </submittedName>
</protein>
<proteinExistence type="predicted"/>
<dbReference type="HOGENOM" id="CLU_1927342_0_0_1"/>
<dbReference type="AlphaFoldDB" id="M2QWR0"/>
<accession>M2QWR0</accession>
<feature type="region of interest" description="Disordered" evidence="1">
    <location>
        <begin position="1"/>
        <end position="30"/>
    </location>
</feature>
<keyword evidence="3" id="KW-1185">Reference proteome</keyword>
<evidence type="ECO:0000256" key="1">
    <source>
        <dbReference type="SAM" id="MobiDB-lite"/>
    </source>
</evidence>
<dbReference type="Proteomes" id="UP000016930">
    <property type="component" value="Unassembled WGS sequence"/>
</dbReference>
<evidence type="ECO:0000313" key="2">
    <source>
        <dbReference type="EMBL" id="EMD30931.1"/>
    </source>
</evidence>
<feature type="compositionally biased region" description="Basic residues" evidence="1">
    <location>
        <begin position="74"/>
        <end position="86"/>
    </location>
</feature>
<reference evidence="2 3" key="1">
    <citation type="journal article" date="2012" name="Proc. Natl. Acad. Sci. U.S.A.">
        <title>Comparative genomics of Ceriporiopsis subvermispora and Phanerochaete chrysosporium provide insight into selective ligninolysis.</title>
        <authorList>
            <person name="Fernandez-Fueyo E."/>
            <person name="Ruiz-Duenas F.J."/>
            <person name="Ferreira P."/>
            <person name="Floudas D."/>
            <person name="Hibbett D.S."/>
            <person name="Canessa P."/>
            <person name="Larrondo L.F."/>
            <person name="James T.Y."/>
            <person name="Seelenfreund D."/>
            <person name="Lobos S."/>
            <person name="Polanco R."/>
            <person name="Tello M."/>
            <person name="Honda Y."/>
            <person name="Watanabe T."/>
            <person name="Watanabe T."/>
            <person name="Ryu J.S."/>
            <person name="Kubicek C.P."/>
            <person name="Schmoll M."/>
            <person name="Gaskell J."/>
            <person name="Hammel K.E."/>
            <person name="St John F.J."/>
            <person name="Vanden Wymelenberg A."/>
            <person name="Sabat G."/>
            <person name="Splinter BonDurant S."/>
            <person name="Syed K."/>
            <person name="Yadav J.S."/>
            <person name="Doddapaneni H."/>
            <person name="Subramanian V."/>
            <person name="Lavin J.L."/>
            <person name="Oguiza J.A."/>
            <person name="Perez G."/>
            <person name="Pisabarro A.G."/>
            <person name="Ramirez L."/>
            <person name="Santoyo F."/>
            <person name="Master E."/>
            <person name="Coutinho P.M."/>
            <person name="Henrissat B."/>
            <person name="Lombard V."/>
            <person name="Magnuson J.K."/>
            <person name="Kuees U."/>
            <person name="Hori C."/>
            <person name="Igarashi K."/>
            <person name="Samejima M."/>
            <person name="Held B.W."/>
            <person name="Barry K.W."/>
            <person name="LaButti K.M."/>
            <person name="Lapidus A."/>
            <person name="Lindquist E.A."/>
            <person name="Lucas S.M."/>
            <person name="Riley R."/>
            <person name="Salamov A.A."/>
            <person name="Hoffmeister D."/>
            <person name="Schwenk D."/>
            <person name="Hadar Y."/>
            <person name="Yarden O."/>
            <person name="de Vries R.P."/>
            <person name="Wiebenga A."/>
            <person name="Stenlid J."/>
            <person name="Eastwood D."/>
            <person name="Grigoriev I.V."/>
            <person name="Berka R.M."/>
            <person name="Blanchette R.A."/>
            <person name="Kersten P."/>
            <person name="Martinez A.T."/>
            <person name="Vicuna R."/>
            <person name="Cullen D."/>
        </authorList>
    </citation>
    <scope>NUCLEOTIDE SEQUENCE [LARGE SCALE GENOMIC DNA]</scope>
    <source>
        <strain evidence="2 3">B</strain>
    </source>
</reference>
<name>M2QWR0_CERS8</name>
<feature type="region of interest" description="Disordered" evidence="1">
    <location>
        <begin position="58"/>
        <end position="131"/>
    </location>
</feature>
<dbReference type="EMBL" id="KB445828">
    <property type="protein sequence ID" value="EMD30931.1"/>
    <property type="molecule type" value="Genomic_DNA"/>
</dbReference>
<gene>
    <name evidence="2" type="ORF">CERSUDRAFT_100847</name>
</gene>